<keyword evidence="3" id="KW-1185">Reference proteome</keyword>
<dbReference type="Proteomes" id="UP000289738">
    <property type="component" value="Chromosome A08"/>
</dbReference>
<gene>
    <name evidence="2" type="ORF">Ahy_A08g037987</name>
</gene>
<feature type="compositionally biased region" description="Low complexity" evidence="1">
    <location>
        <begin position="93"/>
        <end position="102"/>
    </location>
</feature>
<evidence type="ECO:0000313" key="3">
    <source>
        <dbReference type="Proteomes" id="UP000289738"/>
    </source>
</evidence>
<evidence type="ECO:0000256" key="1">
    <source>
        <dbReference type="SAM" id="MobiDB-lite"/>
    </source>
</evidence>
<sequence>MVVYGGPCCAKDEEGNETIKVRVKVQFSSASRRDRRKRRGASHPSEWLHVSHASCTSKPRVRFQYAPFYRPSSSAFYFIRLIDLSHQTKASVTHPATAASRPPSSPSSHRRTPILNSEGTEQSTDPRLRFVPISHRRRRWLALAAPSPSPLPRSSALSNRVRVLQFPTINNPRHSIELSSN</sequence>
<protein>
    <submittedName>
        <fullName evidence="2">Uncharacterized protein</fullName>
    </submittedName>
</protein>
<accession>A0A445BSI0</accession>
<dbReference type="EMBL" id="SDMP01000008">
    <property type="protein sequence ID" value="RYR41576.1"/>
    <property type="molecule type" value="Genomic_DNA"/>
</dbReference>
<dbReference type="AlphaFoldDB" id="A0A445BSI0"/>
<feature type="region of interest" description="Disordered" evidence="1">
    <location>
        <begin position="92"/>
        <end position="128"/>
    </location>
</feature>
<proteinExistence type="predicted"/>
<evidence type="ECO:0000313" key="2">
    <source>
        <dbReference type="EMBL" id="RYR41576.1"/>
    </source>
</evidence>
<reference evidence="2 3" key="1">
    <citation type="submission" date="2019-01" db="EMBL/GenBank/DDBJ databases">
        <title>Sequencing of cultivated peanut Arachis hypogaea provides insights into genome evolution and oil improvement.</title>
        <authorList>
            <person name="Chen X."/>
        </authorList>
    </citation>
    <scope>NUCLEOTIDE SEQUENCE [LARGE SCALE GENOMIC DNA]</scope>
    <source>
        <strain evidence="3">cv. Fuhuasheng</strain>
        <tissue evidence="2">Leaves</tissue>
    </source>
</reference>
<organism evidence="2 3">
    <name type="scientific">Arachis hypogaea</name>
    <name type="common">Peanut</name>
    <dbReference type="NCBI Taxonomy" id="3818"/>
    <lineage>
        <taxon>Eukaryota</taxon>
        <taxon>Viridiplantae</taxon>
        <taxon>Streptophyta</taxon>
        <taxon>Embryophyta</taxon>
        <taxon>Tracheophyta</taxon>
        <taxon>Spermatophyta</taxon>
        <taxon>Magnoliopsida</taxon>
        <taxon>eudicotyledons</taxon>
        <taxon>Gunneridae</taxon>
        <taxon>Pentapetalae</taxon>
        <taxon>rosids</taxon>
        <taxon>fabids</taxon>
        <taxon>Fabales</taxon>
        <taxon>Fabaceae</taxon>
        <taxon>Papilionoideae</taxon>
        <taxon>50 kb inversion clade</taxon>
        <taxon>dalbergioids sensu lato</taxon>
        <taxon>Dalbergieae</taxon>
        <taxon>Pterocarpus clade</taxon>
        <taxon>Arachis</taxon>
    </lineage>
</organism>
<feature type="compositionally biased region" description="Polar residues" evidence="1">
    <location>
        <begin position="114"/>
        <end position="125"/>
    </location>
</feature>
<name>A0A445BSI0_ARAHY</name>
<comment type="caution">
    <text evidence="2">The sequence shown here is derived from an EMBL/GenBank/DDBJ whole genome shotgun (WGS) entry which is preliminary data.</text>
</comment>